<dbReference type="EMBL" id="OOEF01000058">
    <property type="protein sequence ID" value="SPK70635.1"/>
    <property type="molecule type" value="Genomic_DNA"/>
</dbReference>
<dbReference type="Proteomes" id="UP000255505">
    <property type="component" value="Unassembled WGS sequence"/>
</dbReference>
<protein>
    <submittedName>
        <fullName evidence="2">Uncharacterized protein</fullName>
    </submittedName>
</protein>
<dbReference type="AlphaFoldDB" id="A0A375IBJ7"/>
<evidence type="ECO:0000256" key="1">
    <source>
        <dbReference type="SAM" id="MobiDB-lite"/>
    </source>
</evidence>
<evidence type="ECO:0000313" key="3">
    <source>
        <dbReference type="Proteomes" id="UP000255505"/>
    </source>
</evidence>
<accession>A0A375IBJ7</accession>
<reference evidence="2 3" key="1">
    <citation type="submission" date="2018-01" db="EMBL/GenBank/DDBJ databases">
        <authorList>
            <person name="Gaut B.S."/>
            <person name="Morton B.R."/>
            <person name="Clegg M.T."/>
            <person name="Duvall M.R."/>
        </authorList>
    </citation>
    <scope>NUCLEOTIDE SEQUENCE [LARGE SCALE GENOMIC DNA]</scope>
    <source>
        <strain evidence="2">Cupriavidus taiwanensis LMG 19425</strain>
    </source>
</reference>
<gene>
    <name evidence="2" type="ORF">CT19425_U610031</name>
</gene>
<sequence>MCRARIGRSESGKLPMQLGSPPERRVYSFNEFSQKFVLTDCLPNSNRAAAYGQLPIT</sequence>
<evidence type="ECO:0000313" key="2">
    <source>
        <dbReference type="EMBL" id="SPK70635.1"/>
    </source>
</evidence>
<proteinExistence type="predicted"/>
<feature type="region of interest" description="Disordered" evidence="1">
    <location>
        <begin position="1"/>
        <end position="20"/>
    </location>
</feature>
<name>A0A375IBJ7_9BURK</name>
<organism evidence="2 3">
    <name type="scientific">Cupriavidus taiwanensis</name>
    <dbReference type="NCBI Taxonomy" id="164546"/>
    <lineage>
        <taxon>Bacteria</taxon>
        <taxon>Pseudomonadati</taxon>
        <taxon>Pseudomonadota</taxon>
        <taxon>Betaproteobacteria</taxon>
        <taxon>Burkholderiales</taxon>
        <taxon>Burkholderiaceae</taxon>
        <taxon>Cupriavidus</taxon>
    </lineage>
</organism>